<evidence type="ECO:0000313" key="9">
    <source>
        <dbReference type="Proteomes" id="UP000516437"/>
    </source>
</evidence>
<dbReference type="PROSITE" id="PS50850">
    <property type="entry name" value="MFS"/>
    <property type="match status" value="1"/>
</dbReference>
<dbReference type="PANTHER" id="PTHR23503:SF8">
    <property type="entry name" value="FACILITATED GLUCOSE TRANSPORTER PROTEIN 1"/>
    <property type="match status" value="1"/>
</dbReference>
<evidence type="ECO:0000313" key="8">
    <source>
        <dbReference type="EMBL" id="KAB1209216.1"/>
    </source>
</evidence>
<evidence type="ECO:0000259" key="7">
    <source>
        <dbReference type="PROSITE" id="PS50850"/>
    </source>
</evidence>
<keyword evidence="4 6" id="KW-1133">Transmembrane helix</keyword>
<dbReference type="Gene3D" id="1.20.1250.20">
    <property type="entry name" value="MFS general substrate transporter like domains"/>
    <property type="match status" value="2"/>
</dbReference>
<feature type="transmembrane region" description="Helical" evidence="6">
    <location>
        <begin position="323"/>
        <end position="341"/>
    </location>
</feature>
<name>A0A6A1VAM4_9ROSI</name>
<protein>
    <submittedName>
        <fullName evidence="8">Putative plastidic glucose transporter 2</fullName>
    </submittedName>
</protein>
<dbReference type="Pfam" id="PF00083">
    <property type="entry name" value="Sugar_tr"/>
    <property type="match status" value="3"/>
</dbReference>
<keyword evidence="8" id="KW-0762">Sugar transport</keyword>
<dbReference type="InterPro" id="IPR003663">
    <property type="entry name" value="Sugar/inositol_transpt"/>
</dbReference>
<feature type="domain" description="Major facilitator superfamily (MFS) profile" evidence="7">
    <location>
        <begin position="1"/>
        <end position="647"/>
    </location>
</feature>
<keyword evidence="9" id="KW-1185">Reference proteome</keyword>
<evidence type="ECO:0000256" key="3">
    <source>
        <dbReference type="ARBA" id="ARBA00022692"/>
    </source>
</evidence>
<feature type="transmembrane region" description="Helical" evidence="6">
    <location>
        <begin position="525"/>
        <end position="549"/>
    </location>
</feature>
<feature type="transmembrane region" description="Helical" evidence="6">
    <location>
        <begin position="457"/>
        <end position="485"/>
    </location>
</feature>
<keyword evidence="5 6" id="KW-0472">Membrane</keyword>
<dbReference type="InterPro" id="IPR020846">
    <property type="entry name" value="MFS_dom"/>
</dbReference>
<dbReference type="OrthoDB" id="6612291at2759"/>
<organism evidence="8 9">
    <name type="scientific">Morella rubra</name>
    <name type="common">Chinese bayberry</name>
    <dbReference type="NCBI Taxonomy" id="262757"/>
    <lineage>
        <taxon>Eukaryota</taxon>
        <taxon>Viridiplantae</taxon>
        <taxon>Streptophyta</taxon>
        <taxon>Embryophyta</taxon>
        <taxon>Tracheophyta</taxon>
        <taxon>Spermatophyta</taxon>
        <taxon>Magnoliopsida</taxon>
        <taxon>eudicotyledons</taxon>
        <taxon>Gunneridae</taxon>
        <taxon>Pentapetalae</taxon>
        <taxon>rosids</taxon>
        <taxon>fabids</taxon>
        <taxon>Fagales</taxon>
        <taxon>Myricaceae</taxon>
        <taxon>Morella</taxon>
    </lineage>
</organism>
<feature type="transmembrane region" description="Helical" evidence="6">
    <location>
        <begin position="430"/>
        <end position="450"/>
    </location>
</feature>
<feature type="transmembrane region" description="Helical" evidence="6">
    <location>
        <begin position="229"/>
        <end position="252"/>
    </location>
</feature>
<dbReference type="InterPro" id="IPR036259">
    <property type="entry name" value="MFS_trans_sf"/>
</dbReference>
<feature type="transmembrane region" description="Helical" evidence="6">
    <location>
        <begin position="348"/>
        <end position="370"/>
    </location>
</feature>
<keyword evidence="3 6" id="KW-0812">Transmembrane</keyword>
<comment type="subcellular location">
    <subcellularLocation>
        <location evidence="1">Membrane</location>
        <topology evidence="1">Multi-pass membrane protein</topology>
    </subcellularLocation>
</comment>
<dbReference type="Proteomes" id="UP000516437">
    <property type="component" value="Chromosome 6"/>
</dbReference>
<dbReference type="PRINTS" id="PR00171">
    <property type="entry name" value="SUGRTRNSPORT"/>
</dbReference>
<comment type="caution">
    <text evidence="8">The sequence shown here is derived from an EMBL/GenBank/DDBJ whole genome shotgun (WGS) entry which is preliminary data.</text>
</comment>
<feature type="transmembrane region" description="Helical" evidence="6">
    <location>
        <begin position="119"/>
        <end position="140"/>
    </location>
</feature>
<dbReference type="InterPro" id="IPR005829">
    <property type="entry name" value="Sugar_transporter_CS"/>
</dbReference>
<dbReference type="PROSITE" id="PS00216">
    <property type="entry name" value="SUGAR_TRANSPORT_1"/>
    <property type="match status" value="3"/>
</dbReference>
<feature type="transmembrane region" description="Helical" evidence="6">
    <location>
        <begin position="497"/>
        <end position="518"/>
    </location>
</feature>
<dbReference type="EMBL" id="RXIC02000024">
    <property type="protein sequence ID" value="KAB1209216.1"/>
    <property type="molecule type" value="Genomic_DNA"/>
</dbReference>
<feature type="transmembrane region" description="Helical" evidence="6">
    <location>
        <begin position="555"/>
        <end position="581"/>
    </location>
</feature>
<dbReference type="InterPro" id="IPR005828">
    <property type="entry name" value="MFS_sugar_transport-like"/>
</dbReference>
<reference evidence="8 9" key="1">
    <citation type="journal article" date="2019" name="Plant Biotechnol. J.">
        <title>The red bayberry genome and genetic basis of sex determination.</title>
        <authorList>
            <person name="Jia H.M."/>
            <person name="Jia H.J."/>
            <person name="Cai Q.L."/>
            <person name="Wang Y."/>
            <person name="Zhao H.B."/>
            <person name="Yang W.F."/>
            <person name="Wang G.Y."/>
            <person name="Li Y.H."/>
            <person name="Zhan D.L."/>
            <person name="Shen Y.T."/>
            <person name="Niu Q.F."/>
            <person name="Chang L."/>
            <person name="Qiu J."/>
            <person name="Zhao L."/>
            <person name="Xie H.B."/>
            <person name="Fu W.Y."/>
            <person name="Jin J."/>
            <person name="Li X.W."/>
            <person name="Jiao Y."/>
            <person name="Zhou C.C."/>
            <person name="Tu T."/>
            <person name="Chai C.Y."/>
            <person name="Gao J.L."/>
            <person name="Fan L.J."/>
            <person name="van de Weg E."/>
            <person name="Wang J.Y."/>
            <person name="Gao Z.S."/>
        </authorList>
    </citation>
    <scope>NUCLEOTIDE SEQUENCE [LARGE SCALE GENOMIC DNA]</scope>
    <source>
        <tissue evidence="8">Leaves</tissue>
    </source>
</reference>
<feature type="transmembrane region" description="Helical" evidence="6">
    <location>
        <begin position="593"/>
        <end position="616"/>
    </location>
</feature>
<evidence type="ECO:0000256" key="2">
    <source>
        <dbReference type="ARBA" id="ARBA00022448"/>
    </source>
</evidence>
<dbReference type="PANTHER" id="PTHR23503">
    <property type="entry name" value="SOLUTE CARRIER FAMILY 2"/>
    <property type="match status" value="1"/>
</dbReference>
<proteinExistence type="predicted"/>
<evidence type="ECO:0000256" key="6">
    <source>
        <dbReference type="SAM" id="Phobius"/>
    </source>
</evidence>
<sequence length="662" mass="72240">MWGRQREAFSMYKRVPSRDAANMVDMEENSGLVVSTCLAGAFVGALLSGWIADGVGRRRAFQLCALPIIIGSCMSAITTNLPGMLLGRFFVGTGMGLGPPVASLYVTEVSPPFVRGTNGSFIQIATCLGLICALFIGIPVKEIAGWWRICFWVSTIPATILVVAMAFCAESPHWLYKRGRTEEAEAAFEKLLGGSHVKFAMAELSKSDRGDDTDSVRLSELLYGRHYRVVFIGSTLFALQQLSGINAVFYFSSTVFKSAGVPSALANVFIGIANLTGSIIAMVLMDQLGRRFLLMWSFFGMCGYARPGKTEVSPPFVRGTNGSFIQIATCLGLICALFIGIPVKEIAGWWRICFWVSTIPATILVVAMAFCAESPHWLYKRGRTEEAEAAFEKLLGGSHVKFAMAELSKSDRGDDTDSVRLSELLYGRHYRAPIAAVIIACSFLYSFWLFKVLCYSLIPFAVVFIGSTLFALQQLSGINAVFYFSSTVFKSAGVPSALANVFIGIANLTGSIIAMVLMDQLGRRFLLMWSFFGMAISMALQVTAASSYIPQPGALYLAVGGMLLSVFMFSLGAGPVPGLLLPEIFPSRIRAKAMAVCMSVHWVINFFVGLLFLRLLEQLGPRLLYSIFATFCLMAVIFVKRNVVETKGKSLQEIEIALLPQD</sequence>
<feature type="transmembrane region" description="Helical" evidence="6">
    <location>
        <begin position="63"/>
        <end position="83"/>
    </location>
</feature>
<feature type="transmembrane region" description="Helical" evidence="6">
    <location>
        <begin position="146"/>
        <end position="168"/>
    </location>
</feature>
<gene>
    <name evidence="8" type="ORF">CJ030_MR6G010268</name>
</gene>
<keyword evidence="2" id="KW-0813">Transport</keyword>
<dbReference type="SUPFAM" id="SSF103473">
    <property type="entry name" value="MFS general substrate transporter"/>
    <property type="match status" value="2"/>
</dbReference>
<accession>A0A6A1VAM4</accession>
<dbReference type="InterPro" id="IPR045263">
    <property type="entry name" value="GLUT"/>
</dbReference>
<dbReference type="GO" id="GO:0016020">
    <property type="term" value="C:membrane"/>
    <property type="evidence" value="ECO:0007669"/>
    <property type="project" value="UniProtKB-SubCell"/>
</dbReference>
<dbReference type="AlphaFoldDB" id="A0A6A1VAM4"/>
<feature type="transmembrane region" description="Helical" evidence="6">
    <location>
        <begin position="32"/>
        <end position="51"/>
    </location>
</feature>
<evidence type="ECO:0000256" key="1">
    <source>
        <dbReference type="ARBA" id="ARBA00004141"/>
    </source>
</evidence>
<evidence type="ECO:0000256" key="5">
    <source>
        <dbReference type="ARBA" id="ARBA00023136"/>
    </source>
</evidence>
<dbReference type="GO" id="GO:0015149">
    <property type="term" value="F:hexose transmembrane transporter activity"/>
    <property type="evidence" value="ECO:0007669"/>
    <property type="project" value="TreeGrafter"/>
</dbReference>
<evidence type="ECO:0000256" key="4">
    <source>
        <dbReference type="ARBA" id="ARBA00022989"/>
    </source>
</evidence>
<feature type="transmembrane region" description="Helical" evidence="6">
    <location>
        <begin position="622"/>
        <end position="639"/>
    </location>
</feature>
<feature type="transmembrane region" description="Helical" evidence="6">
    <location>
        <begin position="264"/>
        <end position="285"/>
    </location>
</feature>